<gene>
    <name evidence="6" type="ORF">mvi_32520</name>
    <name evidence="7" type="ORF">QR79_30695</name>
</gene>
<keyword evidence="1" id="KW-1003">Cell membrane</keyword>
<dbReference type="Proteomes" id="UP000036471">
    <property type="component" value="Unassembled WGS sequence"/>
</dbReference>
<keyword evidence="4 5" id="KW-0472">Membrane</keyword>
<dbReference type="Proteomes" id="UP000663508">
    <property type="component" value="Chromosome"/>
</dbReference>
<keyword evidence="3 5" id="KW-1133">Transmembrane helix</keyword>
<evidence type="ECO:0000256" key="4">
    <source>
        <dbReference type="ARBA" id="ARBA00023136"/>
    </source>
</evidence>
<dbReference type="RefSeq" id="WP_048431353.1">
    <property type="nucleotide sequence ID" value="NZ_AP024145.1"/>
</dbReference>
<dbReference type="KEGG" id="mind:mvi_32520"/>
<evidence type="ECO:0000256" key="1">
    <source>
        <dbReference type="ARBA" id="ARBA00022475"/>
    </source>
</evidence>
<feature type="transmembrane region" description="Helical" evidence="5">
    <location>
        <begin position="6"/>
        <end position="29"/>
    </location>
</feature>
<dbReference type="EMBL" id="AP024145">
    <property type="protein sequence ID" value="BCM84791.1"/>
    <property type="molecule type" value="Genomic_DNA"/>
</dbReference>
<keyword evidence="8" id="KW-1185">Reference proteome</keyword>
<accession>A0A0J6QNR5</accession>
<dbReference type="AlphaFoldDB" id="A0A0J6QNR5"/>
<evidence type="ECO:0000256" key="2">
    <source>
        <dbReference type="ARBA" id="ARBA00022692"/>
    </source>
</evidence>
<evidence type="ECO:0000256" key="5">
    <source>
        <dbReference type="SAM" id="Phobius"/>
    </source>
</evidence>
<reference evidence="7 8" key="1">
    <citation type="submission" date="2014-11" db="EMBL/GenBank/DDBJ databases">
        <title>Comparative genomics of Methylobacterium species.</title>
        <authorList>
            <person name="Chaudhry V."/>
            <person name="Patil P.B."/>
        </authorList>
    </citation>
    <scope>NUCLEOTIDE SEQUENCE [LARGE SCALE GENOMIC DNA]</scope>
    <source>
        <strain evidence="7 8">SE3.6</strain>
    </source>
</reference>
<dbReference type="Pfam" id="PF07869">
    <property type="entry name" value="DUF1656"/>
    <property type="match status" value="1"/>
</dbReference>
<evidence type="ECO:0000313" key="9">
    <source>
        <dbReference type="Proteomes" id="UP000663508"/>
    </source>
</evidence>
<evidence type="ECO:0000313" key="6">
    <source>
        <dbReference type="EMBL" id="BCM84791.1"/>
    </source>
</evidence>
<dbReference type="InterPro" id="IPR012451">
    <property type="entry name" value="DUF1656"/>
</dbReference>
<protein>
    <submittedName>
        <fullName evidence="7">Membrane protein</fullName>
    </submittedName>
</protein>
<evidence type="ECO:0000313" key="7">
    <source>
        <dbReference type="EMBL" id="KMO10853.1"/>
    </source>
</evidence>
<reference evidence="6" key="2">
    <citation type="submission" date="2020-11" db="EMBL/GenBank/DDBJ databases">
        <title>Complete genome sequence of a novel pathogenic Methylobacterium strain isolated from rice in Vietnam.</title>
        <authorList>
            <person name="Lai K."/>
            <person name="Okazaki S."/>
            <person name="Higashi K."/>
            <person name="Mori H."/>
            <person name="Toyoda A."/>
            <person name="Kurokawa K."/>
        </authorList>
    </citation>
    <scope>NUCLEOTIDE SEQUENCE</scope>
    <source>
        <strain evidence="6">VL1</strain>
    </source>
</reference>
<accession>A0A147FKL5</accession>
<feature type="transmembrane region" description="Helical" evidence="5">
    <location>
        <begin position="41"/>
        <end position="63"/>
    </location>
</feature>
<name>A0A0J6QNR5_9HYPH</name>
<organism evidence="6 9">
    <name type="scientific">Methylobacterium indicum</name>
    <dbReference type="NCBI Taxonomy" id="1775910"/>
    <lineage>
        <taxon>Bacteria</taxon>
        <taxon>Pseudomonadati</taxon>
        <taxon>Pseudomonadota</taxon>
        <taxon>Alphaproteobacteria</taxon>
        <taxon>Hyphomicrobiales</taxon>
        <taxon>Methylobacteriaceae</taxon>
        <taxon>Methylobacterium</taxon>
    </lineage>
</organism>
<evidence type="ECO:0000256" key="3">
    <source>
        <dbReference type="ARBA" id="ARBA00022989"/>
    </source>
</evidence>
<dbReference type="EMBL" id="JTHG01000436">
    <property type="protein sequence ID" value="KMO10853.1"/>
    <property type="molecule type" value="Genomic_DNA"/>
</dbReference>
<keyword evidence="2 5" id="KW-0812">Transmembrane</keyword>
<evidence type="ECO:0000313" key="8">
    <source>
        <dbReference type="Proteomes" id="UP000036471"/>
    </source>
</evidence>
<proteinExistence type="predicted"/>
<sequence length="64" mass="6884">MFHELTVGGVLVSPFVAYAALALAILLALRPLLRVLRFERVVANPPLAEAGIYVCILALLIVLV</sequence>